<dbReference type="PANTHER" id="PTHR46695:SF5">
    <property type="entry name" value="RNA POLYMERASE-ASSOCIATED PROTEIN RTF1 HOMOLOG"/>
    <property type="match status" value="1"/>
</dbReference>
<dbReference type="PROSITE" id="PS01359">
    <property type="entry name" value="ZF_PHD_1"/>
    <property type="match status" value="1"/>
</dbReference>
<feature type="compositionally biased region" description="Basic residues" evidence="6">
    <location>
        <begin position="353"/>
        <end position="364"/>
    </location>
</feature>
<dbReference type="Pfam" id="PF02201">
    <property type="entry name" value="SWIB"/>
    <property type="match status" value="1"/>
</dbReference>
<dbReference type="InterPro" id="IPR001965">
    <property type="entry name" value="Znf_PHD"/>
</dbReference>
<accession>A0AAX6GRP4</accession>
<dbReference type="InterPro" id="IPR019835">
    <property type="entry name" value="SWIB_domain"/>
</dbReference>
<dbReference type="SMART" id="SM00249">
    <property type="entry name" value="PHD"/>
    <property type="match status" value="1"/>
</dbReference>
<sequence length="942" mass="104715">MEEPESEPRNPSDLSMEDPAILQSEEQEKEQPIQEEGDRGIHDGSLKEQAAEERGGGGGDGVVGEDGSLKNDEGKEEDVVEGGALLGRSGEEPESELTPVGVEEKEGGGDGVIGEDGLLKNEEEEVKDAEVRSVEESEAAGAGNCSSLNPGEEKQAPALDGEEERESEGKEVDNQMEEEKLRPLDNERGVSECGEKEEEEMKLVKEEDEKEVNAPLVQPKEESEQEMKEGNEEYEHGMEEKKAPLEDSTGTEICQCNEEEMEPPLPGEEKPPLIQPGEGSEKIEPEKPEELEEVASEPPVEGGEADKMAVDDATDATKVAAKRGAKGRKKVPVKGHDEPLGDEEDEDGPAKAAGKRGTKICKNTHTKDRDEATGEGETKEAKADSAGPSKTAGSSGNLSGKKRGRPRTGQGGRIRGPPKQKEDEESLCFICFDGGDLVVCDHRGCPKVYHPSCVNRDDAYFQAKGQWNCGWHICSKCTKSSRYMCYTCTYSLCKGCIKEAGFVFVRQNKGFCETCIKTVMLIETNEYEDETMAGLDFDDKNSWLYLFKDYWVELKEKLSLTLEELTRARILSKDSNVATQFEKPLDNLGEASDDQGGSSSCFPGGRKASVSSSKKARKRSRKNKEDSVKEVEAEGTSSSEEPEWASKELLEFVAHMKDGDRSVLSQFDVQALLLHYIRLNNLRDPRNRGQIRCDSRLWTLFGKSRVGHLEMLKLLESHFLLKEASPLATDDNQGGVVDPDPSQIEGNSDASTKIALYLKRKSRRKVDGNEPAHIDDYAAIDVHNINFLYLRRNLMEELLNEIDTFSEYVVGSFVRIRISALGQKQDLYRLVQVVGTGKAAEKYKIGKRATDITLEILNLDKREYITMDIISNQDFTEEECKRLRQSVKCGLIDRLTVGEVQEKARALQNARVNDWLESEKLRLGNLRDRASEKGRRKEYPFI</sequence>
<feature type="compositionally biased region" description="Basic and acidic residues" evidence="6">
    <location>
        <begin position="29"/>
        <end position="55"/>
    </location>
</feature>
<dbReference type="EMBL" id="JANAVB010016797">
    <property type="protein sequence ID" value="KAJ6831440.1"/>
    <property type="molecule type" value="Genomic_DNA"/>
</dbReference>
<dbReference type="GO" id="GO:0008270">
    <property type="term" value="F:zinc ion binding"/>
    <property type="evidence" value="ECO:0007669"/>
    <property type="project" value="UniProtKB-KW"/>
</dbReference>
<feature type="compositionally biased region" description="Basic and acidic residues" evidence="6">
    <location>
        <begin position="167"/>
        <end position="207"/>
    </location>
</feature>
<dbReference type="SUPFAM" id="SSF159042">
    <property type="entry name" value="Plus3-like"/>
    <property type="match status" value="1"/>
</dbReference>
<dbReference type="PROSITE" id="PS51360">
    <property type="entry name" value="PLUS3"/>
    <property type="match status" value="1"/>
</dbReference>
<dbReference type="SMART" id="SM00719">
    <property type="entry name" value="Plus3"/>
    <property type="match status" value="1"/>
</dbReference>
<dbReference type="GO" id="GO:0003677">
    <property type="term" value="F:DNA binding"/>
    <property type="evidence" value="ECO:0007669"/>
    <property type="project" value="UniProtKB-KW"/>
</dbReference>
<feature type="compositionally biased region" description="Basic and acidic residues" evidence="6">
    <location>
        <begin position="219"/>
        <end position="245"/>
    </location>
</feature>
<dbReference type="InterPro" id="IPR058668">
    <property type="entry name" value="NERD_dom"/>
</dbReference>
<evidence type="ECO:0000259" key="7">
    <source>
        <dbReference type="PROSITE" id="PS50016"/>
    </source>
</evidence>
<feature type="region of interest" description="Disordered" evidence="6">
    <location>
        <begin position="1"/>
        <end position="420"/>
    </location>
</feature>
<evidence type="ECO:0000256" key="5">
    <source>
        <dbReference type="PROSITE-ProRule" id="PRU00146"/>
    </source>
</evidence>
<feature type="domain" description="PHD-type" evidence="7">
    <location>
        <begin position="425"/>
        <end position="491"/>
    </location>
</feature>
<dbReference type="SUPFAM" id="SSF47592">
    <property type="entry name" value="SWIB/MDM2 domain"/>
    <property type="match status" value="1"/>
</dbReference>
<protein>
    <submittedName>
        <fullName evidence="10">Zinc finger CCCH domain-containing protein 19-like</fullName>
    </submittedName>
</protein>
<keyword evidence="3" id="KW-0862">Zinc</keyword>
<feature type="compositionally biased region" description="Basic and acidic residues" evidence="6">
    <location>
        <begin position="1"/>
        <end position="10"/>
    </location>
</feature>
<dbReference type="InterPro" id="IPR004343">
    <property type="entry name" value="Plus-3_dom"/>
</dbReference>
<dbReference type="InterPro" id="IPR003121">
    <property type="entry name" value="SWIB_MDM2_domain"/>
</dbReference>
<reference evidence="10" key="1">
    <citation type="journal article" date="2023" name="GigaByte">
        <title>Genome assembly of the bearded iris, Iris pallida Lam.</title>
        <authorList>
            <person name="Bruccoleri R.E."/>
            <person name="Oakeley E.J."/>
            <person name="Faust A.M.E."/>
            <person name="Altorfer M."/>
            <person name="Dessus-Babus S."/>
            <person name="Burckhardt D."/>
            <person name="Oertli M."/>
            <person name="Naumann U."/>
            <person name="Petersen F."/>
            <person name="Wong J."/>
        </authorList>
    </citation>
    <scope>NUCLEOTIDE SEQUENCE</scope>
    <source>
        <strain evidence="10">GSM-AAB239-AS_SAM_17_03QT</strain>
    </source>
</reference>
<dbReference type="InterPro" id="IPR013083">
    <property type="entry name" value="Znf_RING/FYVE/PHD"/>
</dbReference>
<feature type="compositionally biased region" description="Basic and acidic residues" evidence="6">
    <location>
        <begin position="365"/>
        <end position="383"/>
    </location>
</feature>
<feature type="domain" description="DM2" evidence="9">
    <location>
        <begin position="638"/>
        <end position="721"/>
    </location>
</feature>
<dbReference type="Gene3D" id="3.30.40.10">
    <property type="entry name" value="Zinc/RING finger domain, C3HC4 (zinc finger)"/>
    <property type="match status" value="1"/>
</dbReference>
<evidence type="ECO:0000256" key="2">
    <source>
        <dbReference type="ARBA" id="ARBA00022771"/>
    </source>
</evidence>
<feature type="region of interest" description="Disordered" evidence="6">
    <location>
        <begin position="586"/>
        <end position="642"/>
    </location>
</feature>
<dbReference type="CDD" id="cd10567">
    <property type="entry name" value="SWIB-MDM2_like"/>
    <property type="match status" value="1"/>
</dbReference>
<dbReference type="InterPro" id="IPR011011">
    <property type="entry name" value="Znf_FYVE_PHD"/>
</dbReference>
<keyword evidence="1" id="KW-0479">Metal-binding</keyword>
<dbReference type="SUPFAM" id="SSF57903">
    <property type="entry name" value="FYVE/PHD zinc finger"/>
    <property type="match status" value="1"/>
</dbReference>
<dbReference type="PROSITE" id="PS50016">
    <property type="entry name" value="ZF_PHD_2"/>
    <property type="match status" value="1"/>
</dbReference>
<dbReference type="Pfam" id="PF03126">
    <property type="entry name" value="Plus-3"/>
    <property type="match status" value="1"/>
</dbReference>
<keyword evidence="11" id="KW-1185">Reference proteome</keyword>
<dbReference type="CDD" id="cd15568">
    <property type="entry name" value="PHD5_NSD"/>
    <property type="match status" value="1"/>
</dbReference>
<dbReference type="FunFam" id="3.30.40.10:FF:000303">
    <property type="entry name" value="Zinc finger CCCH domain-containing protein 19"/>
    <property type="match status" value="1"/>
</dbReference>
<dbReference type="InterPro" id="IPR019787">
    <property type="entry name" value="Znf_PHD-finger"/>
</dbReference>
<feature type="compositionally biased region" description="Basic and acidic residues" evidence="6">
    <location>
        <begin position="623"/>
        <end position="632"/>
    </location>
</feature>
<reference evidence="10" key="2">
    <citation type="submission" date="2023-04" db="EMBL/GenBank/DDBJ databases">
        <authorList>
            <person name="Bruccoleri R.E."/>
            <person name="Oakeley E.J."/>
            <person name="Faust A.-M."/>
            <person name="Dessus-Babus S."/>
            <person name="Altorfer M."/>
            <person name="Burckhardt D."/>
            <person name="Oertli M."/>
            <person name="Naumann U."/>
            <person name="Petersen F."/>
            <person name="Wong J."/>
        </authorList>
    </citation>
    <scope>NUCLEOTIDE SEQUENCE</scope>
    <source>
        <strain evidence="10">GSM-AAB239-AS_SAM_17_03QT</strain>
        <tissue evidence="10">Leaf</tissue>
    </source>
</reference>
<dbReference type="AlphaFoldDB" id="A0AAX6GRP4"/>
<evidence type="ECO:0000256" key="4">
    <source>
        <dbReference type="ARBA" id="ARBA00023125"/>
    </source>
</evidence>
<keyword evidence="2 5" id="KW-0863">Zinc-finger</keyword>
<evidence type="ECO:0000256" key="6">
    <source>
        <dbReference type="SAM" id="MobiDB-lite"/>
    </source>
</evidence>
<dbReference type="Gene3D" id="3.90.70.200">
    <property type="entry name" value="Plus-3 domain"/>
    <property type="match status" value="1"/>
</dbReference>
<evidence type="ECO:0000313" key="10">
    <source>
        <dbReference type="EMBL" id="KAJ6831440.1"/>
    </source>
</evidence>
<dbReference type="PROSITE" id="PS51925">
    <property type="entry name" value="SWIB_MDM2"/>
    <property type="match status" value="1"/>
</dbReference>
<feature type="domain" description="Plus3" evidence="8">
    <location>
        <begin position="779"/>
        <end position="912"/>
    </location>
</feature>
<evidence type="ECO:0000259" key="9">
    <source>
        <dbReference type="PROSITE" id="PS51925"/>
    </source>
</evidence>
<dbReference type="InterPro" id="IPR019786">
    <property type="entry name" value="Zinc_finger_PHD-type_CS"/>
</dbReference>
<evidence type="ECO:0000256" key="3">
    <source>
        <dbReference type="ARBA" id="ARBA00022833"/>
    </source>
</evidence>
<evidence type="ECO:0000313" key="11">
    <source>
        <dbReference type="Proteomes" id="UP001140949"/>
    </source>
</evidence>
<dbReference type="Proteomes" id="UP001140949">
    <property type="component" value="Unassembled WGS sequence"/>
</dbReference>
<dbReference type="SMART" id="SM00151">
    <property type="entry name" value="SWIB"/>
    <property type="match status" value="1"/>
</dbReference>
<name>A0AAX6GRP4_IRIPA</name>
<feature type="compositionally biased region" description="Basic and acidic residues" evidence="6">
    <location>
        <begin position="279"/>
        <end position="288"/>
    </location>
</feature>
<evidence type="ECO:0000259" key="8">
    <source>
        <dbReference type="PROSITE" id="PS51360"/>
    </source>
</evidence>
<dbReference type="FunFam" id="3.90.70.200:FF:000002">
    <property type="entry name" value="Zinc finger CCCH domain-containing protein 19"/>
    <property type="match status" value="1"/>
</dbReference>
<gene>
    <name evidence="10" type="ORF">M6B38_348945</name>
</gene>
<feature type="compositionally biased region" description="Basic residues" evidence="6">
    <location>
        <begin position="320"/>
        <end position="333"/>
    </location>
</feature>
<dbReference type="Pfam" id="PF25980">
    <property type="entry name" value="NERD_plant"/>
    <property type="match status" value="1"/>
</dbReference>
<dbReference type="InterPro" id="IPR036128">
    <property type="entry name" value="Plus3-like_sf"/>
</dbReference>
<keyword evidence="4" id="KW-0238">DNA-binding</keyword>
<organism evidence="10 11">
    <name type="scientific">Iris pallida</name>
    <name type="common">Sweet iris</name>
    <dbReference type="NCBI Taxonomy" id="29817"/>
    <lineage>
        <taxon>Eukaryota</taxon>
        <taxon>Viridiplantae</taxon>
        <taxon>Streptophyta</taxon>
        <taxon>Embryophyta</taxon>
        <taxon>Tracheophyta</taxon>
        <taxon>Spermatophyta</taxon>
        <taxon>Magnoliopsida</taxon>
        <taxon>Liliopsida</taxon>
        <taxon>Asparagales</taxon>
        <taxon>Iridaceae</taxon>
        <taxon>Iridoideae</taxon>
        <taxon>Irideae</taxon>
        <taxon>Iris</taxon>
    </lineage>
</organism>
<comment type="caution">
    <text evidence="10">The sequence shown here is derived from an EMBL/GenBank/DDBJ whole genome shotgun (WGS) entry which is preliminary data.</text>
</comment>
<proteinExistence type="predicted"/>
<evidence type="ECO:0000256" key="1">
    <source>
        <dbReference type="ARBA" id="ARBA00022723"/>
    </source>
</evidence>
<dbReference type="InterPro" id="IPR036885">
    <property type="entry name" value="SWIB_MDM2_dom_sf"/>
</dbReference>
<dbReference type="PANTHER" id="PTHR46695">
    <property type="entry name" value="ZINC FINGER CCCH DOMAIN-CONTAINING PROTEIN 44-RELATED"/>
    <property type="match status" value="1"/>
</dbReference>
<dbReference type="Gene3D" id="1.10.245.10">
    <property type="entry name" value="SWIB/MDM2 domain"/>
    <property type="match status" value="1"/>
</dbReference>